<reference evidence="9" key="2">
    <citation type="submission" date="2014-07" db="EMBL/GenBank/DDBJ databases">
        <title>Genome sequence of Mangrovimonas yunxiaonensis.</title>
        <authorList>
            <person name="Li Y."/>
            <person name="Zheng T."/>
        </authorList>
    </citation>
    <scope>NUCLEOTIDE SEQUENCE [LARGE SCALE GENOMIC DNA]</scope>
    <source>
        <strain evidence="9">LY01</strain>
    </source>
</reference>
<evidence type="ECO:0000256" key="2">
    <source>
        <dbReference type="ARBA" id="ARBA00022475"/>
    </source>
</evidence>
<feature type="transmembrane region" description="Helical" evidence="6">
    <location>
        <begin position="283"/>
        <end position="306"/>
    </location>
</feature>
<organism evidence="8 9">
    <name type="scientific">Mangrovimonas yunxiaonensis</name>
    <dbReference type="NCBI Taxonomy" id="1197477"/>
    <lineage>
        <taxon>Bacteria</taxon>
        <taxon>Pseudomonadati</taxon>
        <taxon>Bacteroidota</taxon>
        <taxon>Flavobacteriia</taxon>
        <taxon>Flavobacteriales</taxon>
        <taxon>Flavobacteriaceae</taxon>
        <taxon>Mangrovimonas</taxon>
    </lineage>
</organism>
<evidence type="ECO:0000259" key="7">
    <source>
        <dbReference type="Pfam" id="PF00535"/>
    </source>
</evidence>
<feature type="domain" description="Glycosyltransferase 2-like" evidence="7">
    <location>
        <begin position="42"/>
        <end position="174"/>
    </location>
</feature>
<evidence type="ECO:0000256" key="5">
    <source>
        <dbReference type="ARBA" id="ARBA00023136"/>
    </source>
</evidence>
<comment type="subcellular location">
    <subcellularLocation>
        <location evidence="1">Cell membrane</location>
    </subcellularLocation>
</comment>
<dbReference type="PANTHER" id="PTHR43646:SF2">
    <property type="entry name" value="GLYCOSYLTRANSFERASE 2-LIKE DOMAIN-CONTAINING PROTEIN"/>
    <property type="match status" value="1"/>
</dbReference>
<gene>
    <name evidence="8" type="ORF">IA57_07095</name>
</gene>
<evidence type="ECO:0000313" key="9">
    <source>
        <dbReference type="Proteomes" id="UP000028521"/>
    </source>
</evidence>
<evidence type="ECO:0000256" key="6">
    <source>
        <dbReference type="SAM" id="Phobius"/>
    </source>
</evidence>
<proteinExistence type="predicted"/>
<dbReference type="GO" id="GO:0005886">
    <property type="term" value="C:plasma membrane"/>
    <property type="evidence" value="ECO:0007669"/>
    <property type="project" value="UniProtKB-SubCell"/>
</dbReference>
<accession>A0A084TLK2</accession>
<evidence type="ECO:0000313" key="8">
    <source>
        <dbReference type="EMBL" id="KFB01588.1"/>
    </source>
</evidence>
<dbReference type="AlphaFoldDB" id="A0A084TLK2"/>
<feature type="transmembrane region" description="Helical" evidence="6">
    <location>
        <begin position="6"/>
        <end position="24"/>
    </location>
</feature>
<keyword evidence="2" id="KW-1003">Cell membrane</keyword>
<keyword evidence="6" id="KW-1133">Transmembrane helix</keyword>
<dbReference type="STRING" id="1197477.IA57_07095"/>
<evidence type="ECO:0000256" key="4">
    <source>
        <dbReference type="ARBA" id="ARBA00022679"/>
    </source>
</evidence>
<keyword evidence="3" id="KW-0328">Glycosyltransferase</keyword>
<dbReference type="CDD" id="cd04192">
    <property type="entry name" value="GT_2_like_e"/>
    <property type="match status" value="1"/>
</dbReference>
<dbReference type="Pfam" id="PF00535">
    <property type="entry name" value="Glycos_transf_2"/>
    <property type="match status" value="1"/>
</dbReference>
<keyword evidence="4" id="KW-0808">Transferase</keyword>
<reference evidence="8 9" key="1">
    <citation type="journal article" date="2014" name="Genome Announc.">
        <title>Draft Genome Sequence of the Algicidal Bacterium Mangrovimonas yunxiaonensis Strain LY01.</title>
        <authorList>
            <person name="Li Y."/>
            <person name="Zhu H."/>
            <person name="Li C."/>
            <person name="Zhang H."/>
            <person name="Chen Z."/>
            <person name="Zheng W."/>
            <person name="Xu H."/>
            <person name="Zheng T."/>
        </authorList>
    </citation>
    <scope>NUCLEOTIDE SEQUENCE [LARGE SCALE GENOMIC DNA]</scope>
    <source>
        <strain evidence="8 9">LY01</strain>
    </source>
</reference>
<keyword evidence="5 6" id="KW-0472">Membrane</keyword>
<name>A0A084TLK2_9FLAO</name>
<feature type="transmembrane region" description="Helical" evidence="6">
    <location>
        <begin position="342"/>
        <end position="366"/>
    </location>
</feature>
<sequence length="375" mass="42358">MLTTIVLILFLLYLIVIGSFALGFDKVKEFPLEDLTAVNRFSVVIPFRNEAKNLPLLLKSITSLNYPPAFFELIFVDDDSTDHSTEIIHAALQDTPMTYRIITNHRQSPSPKKDAITAAIKTAKNAWIITTDADCQLPKFWLDCFDEFIQKQAPKVIVAPVTLHKTTTFFKRFQCLDVLSLQASTMGSFGINKPFMANGANLGYHTSVFSKIGGFSDNNHMASGDDVFLLQKALTAFPKEVRYLKQLKATVTTTPERTFKHFFYQRVRWAAKSSHYKSAFAKLTGLIVLLVNGGLISIGILALAGYFNGHTLFKLFCLKFLIDFLLLFKATRFFKQETALRAYILSSVLYPFLTLLVVSTSIFGSYKWKGRTFKK</sequence>
<dbReference type="Proteomes" id="UP000028521">
    <property type="component" value="Unassembled WGS sequence"/>
</dbReference>
<dbReference type="SUPFAM" id="SSF53448">
    <property type="entry name" value="Nucleotide-diphospho-sugar transferases"/>
    <property type="match status" value="1"/>
</dbReference>
<dbReference type="InterPro" id="IPR001173">
    <property type="entry name" value="Glyco_trans_2-like"/>
</dbReference>
<keyword evidence="6" id="KW-0812">Transmembrane</keyword>
<dbReference type="EMBL" id="JPFK01000005">
    <property type="protein sequence ID" value="KFB01588.1"/>
    <property type="molecule type" value="Genomic_DNA"/>
</dbReference>
<dbReference type="OrthoDB" id="9805625at2"/>
<dbReference type="RefSeq" id="WP_036121027.1">
    <property type="nucleotide sequence ID" value="NZ_BMET01000001.1"/>
</dbReference>
<keyword evidence="9" id="KW-1185">Reference proteome</keyword>
<feature type="transmembrane region" description="Helical" evidence="6">
    <location>
        <begin position="312"/>
        <end position="330"/>
    </location>
</feature>
<protein>
    <submittedName>
        <fullName evidence="8">Beta-lactamase regulatory protein</fullName>
    </submittedName>
</protein>
<evidence type="ECO:0000256" key="3">
    <source>
        <dbReference type="ARBA" id="ARBA00022676"/>
    </source>
</evidence>
<comment type="caution">
    <text evidence="8">The sequence shown here is derived from an EMBL/GenBank/DDBJ whole genome shotgun (WGS) entry which is preliminary data.</text>
</comment>
<dbReference type="Gene3D" id="3.90.550.10">
    <property type="entry name" value="Spore Coat Polysaccharide Biosynthesis Protein SpsA, Chain A"/>
    <property type="match status" value="1"/>
</dbReference>
<dbReference type="eggNOG" id="COG1215">
    <property type="taxonomic scope" value="Bacteria"/>
</dbReference>
<evidence type="ECO:0000256" key="1">
    <source>
        <dbReference type="ARBA" id="ARBA00004236"/>
    </source>
</evidence>
<dbReference type="InterPro" id="IPR029044">
    <property type="entry name" value="Nucleotide-diphossugar_trans"/>
</dbReference>
<dbReference type="GO" id="GO:0016757">
    <property type="term" value="F:glycosyltransferase activity"/>
    <property type="evidence" value="ECO:0007669"/>
    <property type="project" value="UniProtKB-KW"/>
</dbReference>
<dbReference type="PANTHER" id="PTHR43646">
    <property type="entry name" value="GLYCOSYLTRANSFERASE"/>
    <property type="match status" value="1"/>
</dbReference>